<dbReference type="PANTHER" id="PTHR43711">
    <property type="entry name" value="TWO-COMPONENT HISTIDINE KINASE"/>
    <property type="match status" value="1"/>
</dbReference>
<feature type="transmembrane region" description="Helical" evidence="7">
    <location>
        <begin position="101"/>
        <end position="120"/>
    </location>
</feature>
<evidence type="ECO:0000313" key="10">
    <source>
        <dbReference type="Proteomes" id="UP001597546"/>
    </source>
</evidence>
<comment type="catalytic activity">
    <reaction evidence="1">
        <text>ATP + protein L-histidine = ADP + protein N-phospho-L-histidine.</text>
        <dbReference type="EC" id="2.7.13.3"/>
    </reaction>
</comment>
<gene>
    <name evidence="9" type="ORF">ACFSSE_09110</name>
</gene>
<keyword evidence="3" id="KW-0597">Phosphoprotein</keyword>
<dbReference type="InterPro" id="IPR036890">
    <property type="entry name" value="HATPase_C_sf"/>
</dbReference>
<dbReference type="Pfam" id="PF00512">
    <property type="entry name" value="HisKA"/>
    <property type="match status" value="1"/>
</dbReference>
<dbReference type="EC" id="2.7.13.3" evidence="2"/>
<dbReference type="SMART" id="SM00388">
    <property type="entry name" value="HisKA"/>
    <property type="match status" value="1"/>
</dbReference>
<feature type="transmembrane region" description="Helical" evidence="7">
    <location>
        <begin position="163"/>
        <end position="185"/>
    </location>
</feature>
<keyword evidence="7" id="KW-0812">Transmembrane</keyword>
<dbReference type="InterPro" id="IPR036097">
    <property type="entry name" value="HisK_dim/P_sf"/>
</dbReference>
<dbReference type="PROSITE" id="PS50109">
    <property type="entry name" value="HIS_KIN"/>
    <property type="match status" value="1"/>
</dbReference>
<evidence type="ECO:0000256" key="6">
    <source>
        <dbReference type="ARBA" id="ARBA00023012"/>
    </source>
</evidence>
<reference evidence="10" key="1">
    <citation type="journal article" date="2019" name="Int. J. Syst. Evol. Microbiol.">
        <title>The Global Catalogue of Microorganisms (GCM) 10K type strain sequencing project: providing services to taxonomists for standard genome sequencing and annotation.</title>
        <authorList>
            <consortium name="The Broad Institute Genomics Platform"/>
            <consortium name="The Broad Institute Genome Sequencing Center for Infectious Disease"/>
            <person name="Wu L."/>
            <person name="Ma J."/>
        </authorList>
    </citation>
    <scope>NUCLEOTIDE SEQUENCE [LARGE SCALE GENOMIC DNA]</scope>
    <source>
        <strain evidence="10">KCTC 42456</strain>
    </source>
</reference>
<dbReference type="InterPro" id="IPR050736">
    <property type="entry name" value="Sensor_HK_Regulatory"/>
</dbReference>
<dbReference type="CDD" id="cd00082">
    <property type="entry name" value="HisKA"/>
    <property type="match status" value="1"/>
</dbReference>
<evidence type="ECO:0000259" key="8">
    <source>
        <dbReference type="PROSITE" id="PS50109"/>
    </source>
</evidence>
<accession>A0ABW5TSY8</accession>
<evidence type="ECO:0000256" key="3">
    <source>
        <dbReference type="ARBA" id="ARBA00022553"/>
    </source>
</evidence>
<keyword evidence="4" id="KW-0808">Transferase</keyword>
<evidence type="ECO:0000256" key="4">
    <source>
        <dbReference type="ARBA" id="ARBA00022679"/>
    </source>
</evidence>
<dbReference type="InterPro" id="IPR033425">
    <property type="entry name" value="MASE3"/>
</dbReference>
<feature type="domain" description="Histidine kinase" evidence="8">
    <location>
        <begin position="354"/>
        <end position="572"/>
    </location>
</feature>
<feature type="transmembrane region" description="Helical" evidence="7">
    <location>
        <begin position="31"/>
        <end position="50"/>
    </location>
</feature>
<feature type="transmembrane region" description="Helical" evidence="7">
    <location>
        <begin position="6"/>
        <end position="24"/>
    </location>
</feature>
<dbReference type="Proteomes" id="UP001597546">
    <property type="component" value="Unassembled WGS sequence"/>
</dbReference>
<keyword evidence="6" id="KW-0902">Two-component regulatory system</keyword>
<dbReference type="SUPFAM" id="SSF55874">
    <property type="entry name" value="ATPase domain of HSP90 chaperone/DNA topoisomerase II/histidine kinase"/>
    <property type="match status" value="1"/>
</dbReference>
<organism evidence="9 10">
    <name type="scientific">Pedobacter alpinus</name>
    <dbReference type="NCBI Taxonomy" id="1590643"/>
    <lineage>
        <taxon>Bacteria</taxon>
        <taxon>Pseudomonadati</taxon>
        <taxon>Bacteroidota</taxon>
        <taxon>Sphingobacteriia</taxon>
        <taxon>Sphingobacteriales</taxon>
        <taxon>Sphingobacteriaceae</taxon>
        <taxon>Pedobacter</taxon>
    </lineage>
</organism>
<dbReference type="PRINTS" id="PR00344">
    <property type="entry name" value="BCTRLSENSOR"/>
</dbReference>
<keyword evidence="7" id="KW-0472">Membrane</keyword>
<dbReference type="SUPFAM" id="SSF47384">
    <property type="entry name" value="Homodimeric domain of signal transducing histidine kinase"/>
    <property type="match status" value="1"/>
</dbReference>
<dbReference type="Gene3D" id="3.30.565.10">
    <property type="entry name" value="Histidine kinase-like ATPase, C-terminal domain"/>
    <property type="match status" value="1"/>
</dbReference>
<sequence length="573" mass="64760">MFHTIIELSSIVVAFTVFIITWNSKKVLDNHYLYFVGVAYLFIGSLDLLHTLSFKGMNIMQGNHYYANQFWIATRSMEAITLALGFYFLKRKTKINADVLFLVYLAATVLITLSILYWHIFPVCYIEGVGQTTFKLIAEYVIILVLCFSLYTVKANKSYFNPLVYRLLLFSIIFTILSEFSFTLYVFNTDILNAIGHIFKLISFYLIYKANVEMGFKQPTMLLFNGIKESEVRYRTLANNLPVLIFRFDQEFNCNYTNAEEKAINVQLFQNLLAEIKLALVKVKESGQPSFKSNFKLVINNEPQTYALDLILESQQTEKQEQTYLVLCLDITKLKLAEEQLLELNATKDKFLSIIAHDLKNPFTTILASSDLIQKSAGKLAVDKIQSLALRIHDAAKIAYLLLENLLSWSMVQTGALKPKPVVIDVAVLIETVAKNMTPHAFIKGIEISTPKQIVSNCYADLDMTQTILRNLLSNAIKFSFSDSTITIIIKEEDTFVKFSVNDKGIGIDEENLAQLLSNNKNTSTAGTAKEKGTGLGLQLCKEFIYLNGGTLNIQSSVNNGSTFEFSLPKNKS</sequence>
<protein>
    <recommendedName>
        <fullName evidence="2">histidine kinase</fullName>
        <ecNumber evidence="2">2.7.13.3</ecNumber>
    </recommendedName>
</protein>
<comment type="caution">
    <text evidence="9">The sequence shown here is derived from an EMBL/GenBank/DDBJ whole genome shotgun (WGS) entry which is preliminary data.</text>
</comment>
<keyword evidence="7" id="KW-1133">Transmembrane helix</keyword>
<dbReference type="PANTHER" id="PTHR43711:SF1">
    <property type="entry name" value="HISTIDINE KINASE 1"/>
    <property type="match status" value="1"/>
</dbReference>
<dbReference type="SMART" id="SM00387">
    <property type="entry name" value="HATPase_c"/>
    <property type="match status" value="1"/>
</dbReference>
<dbReference type="InterPro" id="IPR004358">
    <property type="entry name" value="Sig_transdc_His_kin-like_C"/>
</dbReference>
<evidence type="ECO:0000256" key="1">
    <source>
        <dbReference type="ARBA" id="ARBA00000085"/>
    </source>
</evidence>
<dbReference type="EMBL" id="JBHULV010000028">
    <property type="protein sequence ID" value="MFD2731865.1"/>
    <property type="molecule type" value="Genomic_DNA"/>
</dbReference>
<keyword evidence="10" id="KW-1185">Reference proteome</keyword>
<name>A0ABW5TSY8_9SPHI</name>
<evidence type="ECO:0000256" key="7">
    <source>
        <dbReference type="SAM" id="Phobius"/>
    </source>
</evidence>
<evidence type="ECO:0000313" key="9">
    <source>
        <dbReference type="EMBL" id="MFD2731865.1"/>
    </source>
</evidence>
<dbReference type="InterPro" id="IPR003661">
    <property type="entry name" value="HisK_dim/P_dom"/>
</dbReference>
<dbReference type="RefSeq" id="WP_379043463.1">
    <property type="nucleotide sequence ID" value="NZ_JBHSKW010000032.1"/>
</dbReference>
<keyword evidence="5" id="KW-0418">Kinase</keyword>
<proteinExistence type="predicted"/>
<dbReference type="Pfam" id="PF17159">
    <property type="entry name" value="MASE3"/>
    <property type="match status" value="1"/>
</dbReference>
<dbReference type="Pfam" id="PF02518">
    <property type="entry name" value="HATPase_c"/>
    <property type="match status" value="1"/>
</dbReference>
<evidence type="ECO:0000256" key="5">
    <source>
        <dbReference type="ARBA" id="ARBA00022777"/>
    </source>
</evidence>
<feature type="transmembrane region" description="Helical" evidence="7">
    <location>
        <begin position="132"/>
        <end position="151"/>
    </location>
</feature>
<dbReference type="InterPro" id="IPR003594">
    <property type="entry name" value="HATPase_dom"/>
</dbReference>
<dbReference type="Gene3D" id="1.10.287.130">
    <property type="match status" value="1"/>
</dbReference>
<evidence type="ECO:0000256" key="2">
    <source>
        <dbReference type="ARBA" id="ARBA00012438"/>
    </source>
</evidence>
<dbReference type="InterPro" id="IPR005467">
    <property type="entry name" value="His_kinase_dom"/>
</dbReference>